<dbReference type="SUPFAM" id="SSF52540">
    <property type="entry name" value="P-loop containing nucleoside triphosphate hydrolases"/>
    <property type="match status" value="1"/>
</dbReference>
<evidence type="ECO:0000313" key="6">
    <source>
        <dbReference type="Proteomes" id="UP000239650"/>
    </source>
</evidence>
<keyword evidence="1" id="KW-0813">Transport</keyword>
<dbReference type="RefSeq" id="WP_306457313.1">
    <property type="nucleotide sequence ID" value="NZ_CP099485.1"/>
</dbReference>
<dbReference type="EMBL" id="OKRC01000009">
    <property type="protein sequence ID" value="SPE22658.1"/>
    <property type="molecule type" value="Genomic_DNA"/>
</dbReference>
<name>A0AAE8LWN8_LATSK</name>
<dbReference type="AlphaFoldDB" id="A0AAE8LWN8"/>
<gene>
    <name evidence="5" type="primary">macB_2</name>
    <name evidence="5" type="ORF">LAS9267_01685</name>
</gene>
<keyword evidence="3 5" id="KW-0067">ATP-binding</keyword>
<comment type="caution">
    <text evidence="5">The sequence shown here is derived from an EMBL/GenBank/DDBJ whole genome shotgun (WGS) entry which is preliminary data.</text>
</comment>
<dbReference type="PROSITE" id="PS50893">
    <property type="entry name" value="ABC_TRANSPORTER_2"/>
    <property type="match status" value="1"/>
</dbReference>
<keyword evidence="5" id="KW-0378">Hydrolase</keyword>
<evidence type="ECO:0000313" key="5">
    <source>
        <dbReference type="EMBL" id="SPE22658.1"/>
    </source>
</evidence>
<evidence type="ECO:0000256" key="2">
    <source>
        <dbReference type="ARBA" id="ARBA00022741"/>
    </source>
</evidence>
<dbReference type="PANTHER" id="PTHR24220">
    <property type="entry name" value="IMPORT ATP-BINDING PROTEIN"/>
    <property type="match status" value="1"/>
</dbReference>
<accession>A0AAE8LWN8</accession>
<dbReference type="SMART" id="SM00382">
    <property type="entry name" value="AAA"/>
    <property type="match status" value="1"/>
</dbReference>
<dbReference type="GO" id="GO:0022857">
    <property type="term" value="F:transmembrane transporter activity"/>
    <property type="evidence" value="ECO:0007669"/>
    <property type="project" value="TreeGrafter"/>
</dbReference>
<dbReference type="Pfam" id="PF00005">
    <property type="entry name" value="ABC_tran"/>
    <property type="match status" value="1"/>
</dbReference>
<proteinExistence type="predicted"/>
<dbReference type="InterPro" id="IPR003593">
    <property type="entry name" value="AAA+_ATPase"/>
</dbReference>
<keyword evidence="2" id="KW-0547">Nucleotide-binding</keyword>
<dbReference type="GO" id="GO:0016887">
    <property type="term" value="F:ATP hydrolysis activity"/>
    <property type="evidence" value="ECO:0007669"/>
    <property type="project" value="InterPro"/>
</dbReference>
<dbReference type="InterPro" id="IPR017871">
    <property type="entry name" value="ABC_transporter-like_CS"/>
</dbReference>
<dbReference type="GO" id="GO:0005524">
    <property type="term" value="F:ATP binding"/>
    <property type="evidence" value="ECO:0007669"/>
    <property type="project" value="UniProtKB-KW"/>
</dbReference>
<dbReference type="InterPro" id="IPR027417">
    <property type="entry name" value="P-loop_NTPase"/>
</dbReference>
<dbReference type="InterPro" id="IPR015854">
    <property type="entry name" value="ABC_transpr_LolD-like"/>
</dbReference>
<dbReference type="CDD" id="cd03255">
    <property type="entry name" value="ABC_MJ0796_LolCDE_FtsE"/>
    <property type="match status" value="1"/>
</dbReference>
<dbReference type="Proteomes" id="UP000239650">
    <property type="component" value="Unassembled WGS sequence"/>
</dbReference>
<dbReference type="PROSITE" id="PS00211">
    <property type="entry name" value="ABC_TRANSPORTER_1"/>
    <property type="match status" value="1"/>
</dbReference>
<reference evidence="5 6" key="1">
    <citation type="submission" date="2018-02" db="EMBL/GenBank/DDBJ databases">
        <authorList>
            <person name="Rodrigo-Torres L."/>
            <person name="Arahal R. D."/>
            <person name="Lucena T."/>
        </authorList>
    </citation>
    <scope>NUCLEOTIDE SEQUENCE [LARGE SCALE GENOMIC DNA]</scope>
    <source>
        <strain evidence="5 6">CECT 9267</strain>
    </source>
</reference>
<evidence type="ECO:0000256" key="1">
    <source>
        <dbReference type="ARBA" id="ARBA00022448"/>
    </source>
</evidence>
<sequence>MTNTVLSVDQLTQVVPIGQSAQTTTILKNISFKVQKGELVSIVGPSGSGKSTLLYSISGITRPTSGTVTIAGVNPYQLKPNQLAAFRRQIIGFIFQQYNLIQSLPVFENIVIQQRLSHQQPKRSEIEQLLTKLNFAGQIDGAVETLSGGEQQKVAIARTILTDCDVLFADEPTGALDSVSKSIIFTYFKEMVAKGKTVIMVTHDIELASQTDRAIVLKDGQVQQIVPEPSLEAIYAALDKVGVRDVDDQLVTVKAFLASMASNNTGFCNGWFNPRFLFNGNCECGGVAAS</sequence>
<protein>
    <submittedName>
        <fullName evidence="5">Macrolide export ATP-binding/permease protein MacB</fullName>
        <ecNumber evidence="5">3.6.3.-</ecNumber>
    </submittedName>
</protein>
<evidence type="ECO:0000256" key="3">
    <source>
        <dbReference type="ARBA" id="ARBA00022840"/>
    </source>
</evidence>
<dbReference type="InterPro" id="IPR017911">
    <property type="entry name" value="MacB-like_ATP-bd"/>
</dbReference>
<dbReference type="InterPro" id="IPR003439">
    <property type="entry name" value="ABC_transporter-like_ATP-bd"/>
</dbReference>
<dbReference type="Gene3D" id="3.40.50.300">
    <property type="entry name" value="P-loop containing nucleotide triphosphate hydrolases"/>
    <property type="match status" value="1"/>
</dbReference>
<evidence type="ECO:0000259" key="4">
    <source>
        <dbReference type="PROSITE" id="PS50893"/>
    </source>
</evidence>
<feature type="domain" description="ABC transporter" evidence="4">
    <location>
        <begin position="6"/>
        <end position="244"/>
    </location>
</feature>
<dbReference type="PANTHER" id="PTHR24220:SF692">
    <property type="entry name" value="ABC TRANSPORTER DOMAIN-CONTAINING PROTEIN"/>
    <property type="match status" value="1"/>
</dbReference>
<organism evidence="5 6">
    <name type="scientific">Latilactobacillus sakei</name>
    <name type="common">Lactobacillus sakei</name>
    <dbReference type="NCBI Taxonomy" id="1599"/>
    <lineage>
        <taxon>Bacteria</taxon>
        <taxon>Bacillati</taxon>
        <taxon>Bacillota</taxon>
        <taxon>Bacilli</taxon>
        <taxon>Lactobacillales</taxon>
        <taxon>Lactobacillaceae</taxon>
        <taxon>Latilactobacillus</taxon>
    </lineage>
</organism>
<dbReference type="EC" id="3.6.3.-" evidence="5"/>
<dbReference type="GO" id="GO:0005886">
    <property type="term" value="C:plasma membrane"/>
    <property type="evidence" value="ECO:0007669"/>
    <property type="project" value="TreeGrafter"/>
</dbReference>